<keyword evidence="6" id="KW-0966">Cell projection</keyword>
<organism evidence="6 7">
    <name type="scientific">Glycocaulis albus</name>
    <dbReference type="NCBI Taxonomy" id="1382801"/>
    <lineage>
        <taxon>Bacteria</taxon>
        <taxon>Pseudomonadati</taxon>
        <taxon>Pseudomonadota</taxon>
        <taxon>Alphaproteobacteria</taxon>
        <taxon>Maricaulales</taxon>
        <taxon>Maricaulaceae</taxon>
        <taxon>Glycocaulis</taxon>
    </lineage>
</organism>
<dbReference type="InterPro" id="IPR046358">
    <property type="entry name" value="Flagellin_C"/>
</dbReference>
<dbReference type="InterPro" id="IPR001492">
    <property type="entry name" value="Flagellin"/>
</dbReference>
<dbReference type="Pfam" id="PF00700">
    <property type="entry name" value="Flagellin_C"/>
    <property type="match status" value="1"/>
</dbReference>
<dbReference type="EMBL" id="BMFS01000011">
    <property type="protein sequence ID" value="GGH05736.1"/>
    <property type="molecule type" value="Genomic_DNA"/>
</dbReference>
<keyword evidence="6" id="KW-0969">Cilium</keyword>
<evidence type="ECO:0000313" key="7">
    <source>
        <dbReference type="Proteomes" id="UP000648722"/>
    </source>
</evidence>
<evidence type="ECO:0000259" key="4">
    <source>
        <dbReference type="Pfam" id="PF00669"/>
    </source>
</evidence>
<sequence>MRVSTQAASQSALMDLMRAQRELYESGQQISTGLKAPDLKGYGNQAETILFARGALARSDNFVEASKRLASRLDVQDLALNEMSEAVQDLRLALTTNDGSFLMADVQAAFSRFTSALNTQFNGSFIFGGTRTDTPPFTANTIADVQGAANIADLFQNSAQAQTGRIEENTTVETGFLASDLASDLMGIFERIADFNAGPDGPFDGTVTEAQQNFLSTEISNVIAAFENISTAVARNGSMQARLETAQANNAQRSDYLTTMIAGMEEADMAEAATRLAQAQAAVQVSALVFSDMSQVSLLPFLR</sequence>
<proteinExistence type="inferred from homology"/>
<dbReference type="SUPFAM" id="SSF64518">
    <property type="entry name" value="Phase 1 flagellin"/>
    <property type="match status" value="1"/>
</dbReference>
<keyword evidence="3" id="KW-0964">Secreted</keyword>
<evidence type="ECO:0000256" key="2">
    <source>
        <dbReference type="ARBA" id="ARBA00023143"/>
    </source>
</evidence>
<evidence type="ECO:0000256" key="1">
    <source>
        <dbReference type="ARBA" id="ARBA00005709"/>
    </source>
</evidence>
<name>A0ABQ1XXU1_9PROT</name>
<comment type="function">
    <text evidence="3">Flagellin is the subunit protein which polymerizes to form the filaments of bacterial flagella.</text>
</comment>
<keyword evidence="7" id="KW-1185">Reference proteome</keyword>
<keyword evidence="6" id="KW-0282">Flagellum</keyword>
<dbReference type="Gene3D" id="1.20.1330.10">
    <property type="entry name" value="f41 fragment of flagellin, N-terminal domain"/>
    <property type="match status" value="1"/>
</dbReference>
<evidence type="ECO:0000259" key="5">
    <source>
        <dbReference type="Pfam" id="PF00700"/>
    </source>
</evidence>
<keyword evidence="2 3" id="KW-0975">Bacterial flagellum</keyword>
<dbReference type="Proteomes" id="UP000648722">
    <property type="component" value="Unassembled WGS sequence"/>
</dbReference>
<comment type="similarity">
    <text evidence="1 3">Belongs to the bacterial flagellin family.</text>
</comment>
<dbReference type="PANTHER" id="PTHR42792:SF1">
    <property type="entry name" value="FLAGELLAR HOOK-ASSOCIATED PROTEIN 3"/>
    <property type="match status" value="1"/>
</dbReference>
<dbReference type="Pfam" id="PF00669">
    <property type="entry name" value="Flagellin_N"/>
    <property type="match status" value="1"/>
</dbReference>
<comment type="caution">
    <text evidence="6">The sequence shown here is derived from an EMBL/GenBank/DDBJ whole genome shotgun (WGS) entry which is preliminary data.</text>
</comment>
<feature type="domain" description="Flagellin N-terminal" evidence="4">
    <location>
        <begin position="3"/>
        <end position="132"/>
    </location>
</feature>
<feature type="domain" description="Flagellin C-terminal" evidence="5">
    <location>
        <begin position="221"/>
        <end position="302"/>
    </location>
</feature>
<dbReference type="PANTHER" id="PTHR42792">
    <property type="entry name" value="FLAGELLIN"/>
    <property type="match status" value="1"/>
</dbReference>
<evidence type="ECO:0000313" key="6">
    <source>
        <dbReference type="EMBL" id="GGH05736.1"/>
    </source>
</evidence>
<protein>
    <recommendedName>
        <fullName evidence="3">Flagellin</fullName>
    </recommendedName>
</protein>
<comment type="subcellular location">
    <subcellularLocation>
        <location evidence="3">Secreted</location>
    </subcellularLocation>
    <subcellularLocation>
        <location evidence="3">Bacterial flagellum</location>
    </subcellularLocation>
</comment>
<reference evidence="7" key="1">
    <citation type="journal article" date="2019" name="Int. J. Syst. Evol. Microbiol.">
        <title>The Global Catalogue of Microorganisms (GCM) 10K type strain sequencing project: providing services to taxonomists for standard genome sequencing and annotation.</title>
        <authorList>
            <consortium name="The Broad Institute Genomics Platform"/>
            <consortium name="The Broad Institute Genome Sequencing Center for Infectious Disease"/>
            <person name="Wu L."/>
            <person name="Ma J."/>
        </authorList>
    </citation>
    <scope>NUCLEOTIDE SEQUENCE [LARGE SCALE GENOMIC DNA]</scope>
    <source>
        <strain evidence="7">CGMCC 1.12766</strain>
    </source>
</reference>
<gene>
    <name evidence="6" type="primary">flgL</name>
    <name evidence="6" type="ORF">GCM10007420_22770</name>
</gene>
<accession>A0ABQ1XXU1</accession>
<evidence type="ECO:0000256" key="3">
    <source>
        <dbReference type="RuleBase" id="RU362073"/>
    </source>
</evidence>
<dbReference type="InterPro" id="IPR001029">
    <property type="entry name" value="Flagellin_N"/>
</dbReference>
<dbReference type="RefSeq" id="WP_188452714.1">
    <property type="nucleotide sequence ID" value="NZ_BMFS01000011.1"/>
</dbReference>